<gene>
    <name evidence="1" type="ORF">D9753_05675</name>
</gene>
<sequence>MYVQGRDILAGPTGRALVKVHGRRPHTVVCRYAYEELLLAEAAHIPADAYAFRPDWQDRTSKHIASDWLARYPRIIGRCDGAVLQTQRLRTTWLVELPNAGIPLKVILKASGLGTLHSLSRYLVFLHDVPEAEASELLRGSA</sequence>
<protein>
    <submittedName>
        <fullName evidence="1">Uncharacterized protein</fullName>
    </submittedName>
</protein>
<evidence type="ECO:0000313" key="1">
    <source>
        <dbReference type="EMBL" id="AYN38495.1"/>
    </source>
</evidence>
<dbReference type="OrthoDB" id="5189518at2"/>
<proteinExistence type="predicted"/>
<dbReference type="EMBL" id="CP033073">
    <property type="protein sequence ID" value="AYN38495.1"/>
    <property type="molecule type" value="Genomic_DNA"/>
</dbReference>
<evidence type="ECO:0000313" key="2">
    <source>
        <dbReference type="Proteomes" id="UP000268329"/>
    </source>
</evidence>
<keyword evidence="2" id="KW-1185">Reference proteome</keyword>
<accession>A0A3G2JAQ2</accession>
<dbReference type="Proteomes" id="UP000268329">
    <property type="component" value="Chromosome"/>
</dbReference>
<organism evidence="1 2">
    <name type="scientific">Streptomyces dangxiongensis</name>
    <dbReference type="NCBI Taxonomy" id="1442032"/>
    <lineage>
        <taxon>Bacteria</taxon>
        <taxon>Bacillati</taxon>
        <taxon>Actinomycetota</taxon>
        <taxon>Actinomycetes</taxon>
        <taxon>Kitasatosporales</taxon>
        <taxon>Streptomycetaceae</taxon>
        <taxon>Streptomyces</taxon>
    </lineage>
</organism>
<name>A0A3G2JAQ2_9ACTN</name>
<dbReference type="AlphaFoldDB" id="A0A3G2JAQ2"/>
<reference evidence="1 2" key="1">
    <citation type="submission" date="2018-10" db="EMBL/GenBank/DDBJ databases">
        <title>The genome of Streptomyces dangxiongensis Z022.</title>
        <authorList>
            <person name="Zhang B."/>
        </authorList>
    </citation>
    <scope>NUCLEOTIDE SEQUENCE [LARGE SCALE GENOMIC DNA]</scope>
    <source>
        <strain evidence="1 2">Z022</strain>
    </source>
</reference>
<dbReference type="KEGG" id="sdd:D9753_05675"/>